<dbReference type="Proteomes" id="UP000633263">
    <property type="component" value="Unassembled WGS sequence"/>
</dbReference>
<comment type="caution">
    <text evidence="2">The sequence shown here is derived from an EMBL/GenBank/DDBJ whole genome shotgun (WGS) entry which is preliminary data.</text>
</comment>
<keyword evidence="1" id="KW-0812">Transmembrane</keyword>
<keyword evidence="1" id="KW-1133">Transmembrane helix</keyword>
<evidence type="ECO:0008006" key="4">
    <source>
        <dbReference type="Google" id="ProtNLM"/>
    </source>
</evidence>
<dbReference type="EMBL" id="BMNN01000001">
    <property type="protein sequence ID" value="GGI89182.1"/>
    <property type="molecule type" value="Genomic_DNA"/>
</dbReference>
<evidence type="ECO:0000256" key="1">
    <source>
        <dbReference type="SAM" id="Phobius"/>
    </source>
</evidence>
<keyword evidence="1" id="KW-0472">Membrane</keyword>
<dbReference type="InterPro" id="IPR021762">
    <property type="entry name" value="DUF3325"/>
</dbReference>
<name>A0ABQ2CHQ1_9GAMM</name>
<dbReference type="Pfam" id="PF11804">
    <property type="entry name" value="DUF3325"/>
    <property type="match status" value="1"/>
</dbReference>
<accession>A0ABQ2CHQ1</accession>
<feature type="transmembrane region" description="Helical" evidence="1">
    <location>
        <begin position="38"/>
        <end position="58"/>
    </location>
</feature>
<reference evidence="3" key="1">
    <citation type="journal article" date="2019" name="Int. J. Syst. Evol. Microbiol.">
        <title>The Global Catalogue of Microorganisms (GCM) 10K type strain sequencing project: providing services to taxonomists for standard genome sequencing and annotation.</title>
        <authorList>
            <consortium name="The Broad Institute Genomics Platform"/>
            <consortium name="The Broad Institute Genome Sequencing Center for Infectious Disease"/>
            <person name="Wu L."/>
            <person name="Ma J."/>
        </authorList>
    </citation>
    <scope>NUCLEOTIDE SEQUENCE [LARGE SCALE GENOMIC DNA]</scope>
    <source>
        <strain evidence="3">JCM 11590</strain>
    </source>
</reference>
<protein>
    <recommendedName>
        <fullName evidence="4">DUF3325 domain-containing protein</fullName>
    </recommendedName>
</protein>
<keyword evidence="3" id="KW-1185">Reference proteome</keyword>
<feature type="transmembrane region" description="Helical" evidence="1">
    <location>
        <begin position="65"/>
        <end position="88"/>
    </location>
</feature>
<evidence type="ECO:0000313" key="2">
    <source>
        <dbReference type="EMBL" id="GGI89182.1"/>
    </source>
</evidence>
<sequence>MNVLAILLAASGMAALALAMSRHHRDLFGINPPANRRLALRLAAGGLLTLNGIINILLHGMGIGLVLAMTEIMAAGVLVGLALGWAMARRSARVSAAS</sequence>
<organism evidence="2 3">
    <name type="scientific">Halopseudomonas pertucinogena</name>
    <dbReference type="NCBI Taxonomy" id="86175"/>
    <lineage>
        <taxon>Bacteria</taxon>
        <taxon>Pseudomonadati</taxon>
        <taxon>Pseudomonadota</taxon>
        <taxon>Gammaproteobacteria</taxon>
        <taxon>Pseudomonadales</taxon>
        <taxon>Pseudomonadaceae</taxon>
        <taxon>Halopseudomonas</taxon>
    </lineage>
</organism>
<evidence type="ECO:0000313" key="3">
    <source>
        <dbReference type="Proteomes" id="UP000633263"/>
    </source>
</evidence>
<proteinExistence type="predicted"/>
<gene>
    <name evidence="2" type="ORF">GCM10009083_01930</name>
</gene>